<evidence type="ECO:0000259" key="1">
    <source>
        <dbReference type="Pfam" id="PF07110"/>
    </source>
</evidence>
<organism evidence="2 3">
    <name type="scientific">Futiania mangrovi</name>
    <dbReference type="NCBI Taxonomy" id="2959716"/>
    <lineage>
        <taxon>Bacteria</taxon>
        <taxon>Pseudomonadati</taxon>
        <taxon>Pseudomonadota</taxon>
        <taxon>Alphaproteobacteria</taxon>
        <taxon>Futianiales</taxon>
        <taxon>Futianiaceae</taxon>
        <taxon>Futiania</taxon>
    </lineage>
</organism>
<dbReference type="EMBL" id="JAMZFT010000002">
    <property type="protein sequence ID" value="MCP1336980.1"/>
    <property type="molecule type" value="Genomic_DNA"/>
</dbReference>
<dbReference type="NCBIfam" id="TIGR02118">
    <property type="entry name" value="EthD family reductase"/>
    <property type="match status" value="1"/>
</dbReference>
<dbReference type="InterPro" id="IPR009799">
    <property type="entry name" value="EthD_dom"/>
</dbReference>
<dbReference type="Pfam" id="PF07110">
    <property type="entry name" value="EthD"/>
    <property type="match status" value="1"/>
</dbReference>
<accession>A0A9J6PAA0</accession>
<dbReference type="InterPro" id="IPR011008">
    <property type="entry name" value="Dimeric_a/b-barrel"/>
</dbReference>
<evidence type="ECO:0000313" key="3">
    <source>
        <dbReference type="Proteomes" id="UP001055804"/>
    </source>
</evidence>
<gene>
    <name evidence="2" type="ORF">NJQ99_11210</name>
</gene>
<dbReference type="SUPFAM" id="SSF54909">
    <property type="entry name" value="Dimeric alpha+beta barrel"/>
    <property type="match status" value="2"/>
</dbReference>
<dbReference type="Gene3D" id="3.30.70.100">
    <property type="match status" value="2"/>
</dbReference>
<comment type="caution">
    <text evidence="2">The sequence shown here is derived from an EMBL/GenBank/DDBJ whole genome shotgun (WGS) entry which is preliminary data.</text>
</comment>
<keyword evidence="3" id="KW-1185">Reference proteome</keyword>
<dbReference type="Proteomes" id="UP001055804">
    <property type="component" value="Unassembled WGS sequence"/>
</dbReference>
<evidence type="ECO:0000313" key="2">
    <source>
        <dbReference type="EMBL" id="MCP1336980.1"/>
    </source>
</evidence>
<sequence>MRKLVHLYKRRPGMEVADFHARLAGAAEGDPDIPGLVRYVQSHSLLKGYARGELAFDAMEEFAFAHPDLAGLWCASPGAGDLLARREGILDPGATITLIVDVHRIKSRPVPAGAVKSIELVTRRDSLSLADFRHHWRVVHGPLAATIPSVLRYEQNHCALEDYMGGGAPRLDGLAITWFATTDAMREGARTQAYTDTRADEPNFLPDGHLPTVLAREVLER</sequence>
<name>A0A9J6PAA0_9PROT</name>
<proteinExistence type="predicted"/>
<reference evidence="2" key="1">
    <citation type="submission" date="2022-06" db="EMBL/GenBank/DDBJ databases">
        <title>Isolation and Genomics of Futiania mangrovii gen. nov., sp. nov., a Rare and Metabolically-versatile member in the Class Alphaproteobacteria.</title>
        <authorList>
            <person name="Liu L."/>
            <person name="Huang W.-C."/>
            <person name="Pan J."/>
            <person name="Li J."/>
            <person name="Huang Y."/>
            <person name="Du H."/>
            <person name="Liu Y."/>
            <person name="Li M."/>
        </authorList>
    </citation>
    <scope>NUCLEOTIDE SEQUENCE</scope>
    <source>
        <strain evidence="2">FT118</strain>
    </source>
</reference>
<dbReference type="AlphaFoldDB" id="A0A9J6PAA0"/>
<dbReference type="RefSeq" id="WP_269332919.1">
    <property type="nucleotide sequence ID" value="NZ_JAMZFT010000002.1"/>
</dbReference>
<protein>
    <submittedName>
        <fullName evidence="2">EthD family reductase</fullName>
    </submittedName>
</protein>
<dbReference type="GO" id="GO:0016491">
    <property type="term" value="F:oxidoreductase activity"/>
    <property type="evidence" value="ECO:0007669"/>
    <property type="project" value="InterPro"/>
</dbReference>
<feature type="domain" description="EthD" evidence="1">
    <location>
        <begin position="125"/>
        <end position="205"/>
    </location>
</feature>